<dbReference type="SUPFAM" id="SSF50978">
    <property type="entry name" value="WD40 repeat-like"/>
    <property type="match status" value="1"/>
</dbReference>
<evidence type="ECO:0000256" key="7">
    <source>
        <dbReference type="PROSITE-ProRule" id="PRU00221"/>
    </source>
</evidence>
<evidence type="ECO:0000256" key="6">
    <source>
        <dbReference type="ARBA" id="ARBA00023242"/>
    </source>
</evidence>
<keyword evidence="4" id="KW-0677">Repeat</keyword>
<dbReference type="PROSITE" id="PS50082">
    <property type="entry name" value="WD_REPEATS_2"/>
    <property type="match status" value="4"/>
</dbReference>
<keyword evidence="5" id="KW-0156">Chromatin regulator</keyword>
<keyword evidence="10" id="KW-1185">Reference proteome</keyword>
<feature type="domain" description="Histone-binding protein RBBP4-like N-terminal" evidence="8">
    <location>
        <begin position="14"/>
        <end position="84"/>
    </location>
</feature>
<evidence type="ECO:0000259" key="8">
    <source>
        <dbReference type="Pfam" id="PF12265"/>
    </source>
</evidence>
<feature type="repeat" description="WD" evidence="7">
    <location>
        <begin position="297"/>
        <end position="332"/>
    </location>
</feature>
<dbReference type="PROSITE" id="PS00678">
    <property type="entry name" value="WD_REPEATS_1"/>
    <property type="match status" value="2"/>
</dbReference>
<organism evidence="9 10">
    <name type="scientific">Rhamnella rubrinervis</name>
    <dbReference type="NCBI Taxonomy" id="2594499"/>
    <lineage>
        <taxon>Eukaryota</taxon>
        <taxon>Viridiplantae</taxon>
        <taxon>Streptophyta</taxon>
        <taxon>Embryophyta</taxon>
        <taxon>Tracheophyta</taxon>
        <taxon>Spermatophyta</taxon>
        <taxon>Magnoliopsida</taxon>
        <taxon>eudicotyledons</taxon>
        <taxon>Gunneridae</taxon>
        <taxon>Pentapetalae</taxon>
        <taxon>rosids</taxon>
        <taxon>fabids</taxon>
        <taxon>Rosales</taxon>
        <taxon>Rhamnaceae</taxon>
        <taxon>rhamnoid group</taxon>
        <taxon>Rhamneae</taxon>
        <taxon>Rhamnella</taxon>
    </lineage>
</organism>
<comment type="subcellular location">
    <subcellularLocation>
        <location evidence="1">Nucleus</location>
    </subcellularLocation>
</comment>
<sequence length="403" mass="44955">MSEEEGAGRDQVEEEYTVWKKNTPFLYDLVVSHSLEWPSLTVHWVPASPQSHTHPSLAVHKLIFGTHTSEGFPNFLIVADALLPTKVSEPSVDSNVSDPIIPKIEITQKIHVDGEVNKARCMPQKPSVVGAKTSGSEVYVFDCTKQGVKPQGGGCDPDLRLRGHDKEGYGLSWSPIKEGYLLSGSHDCKICLWDVSALAQDNVLDPMHVYEGHKSVVGDVSWHLKNENLFGSVGDDCHLMIWDLRTNQAQHSVKAHEKEVNYLSFNPYNEWILATASSDTTVGLFDMRKLTEPLHVLSSHTEEVFQVEWDPNHETVLASSADDRRLNLWDLNRIGDEQLEGDGDDGPPELLFSHGGHKAKISDFSWNKYEPWVISSVAEDNTLQVWQVADNIIGDDDDVAVDD</sequence>
<dbReference type="EMBL" id="VOIH02000010">
    <property type="protein sequence ID" value="KAF3434712.1"/>
    <property type="molecule type" value="Genomic_DNA"/>
</dbReference>
<evidence type="ECO:0000256" key="4">
    <source>
        <dbReference type="ARBA" id="ARBA00022737"/>
    </source>
</evidence>
<dbReference type="Gene3D" id="2.130.10.10">
    <property type="entry name" value="YVTN repeat-like/Quinoprotein amine dehydrogenase"/>
    <property type="match status" value="1"/>
</dbReference>
<dbReference type="InterPro" id="IPR022052">
    <property type="entry name" value="Histone-bd_RBBP4-like_N"/>
</dbReference>
<dbReference type="SMART" id="SM00320">
    <property type="entry name" value="WD40"/>
    <property type="match status" value="5"/>
</dbReference>
<dbReference type="GO" id="GO:0006325">
    <property type="term" value="P:chromatin organization"/>
    <property type="evidence" value="ECO:0007669"/>
    <property type="project" value="UniProtKB-KW"/>
</dbReference>
<dbReference type="PANTHER" id="PTHR22850">
    <property type="entry name" value="WD40 REPEAT FAMILY"/>
    <property type="match status" value="1"/>
</dbReference>
<proteinExistence type="inferred from homology"/>
<name>A0A8K0GMJ6_9ROSA</name>
<dbReference type="InterPro" id="IPR019775">
    <property type="entry name" value="WD40_repeat_CS"/>
</dbReference>
<dbReference type="Proteomes" id="UP000796880">
    <property type="component" value="Unassembled WGS sequence"/>
</dbReference>
<evidence type="ECO:0000313" key="10">
    <source>
        <dbReference type="Proteomes" id="UP000796880"/>
    </source>
</evidence>
<protein>
    <recommendedName>
        <fullName evidence="8">Histone-binding protein RBBP4-like N-terminal domain-containing protein</fullName>
    </recommendedName>
</protein>
<feature type="repeat" description="WD" evidence="7">
    <location>
        <begin position="210"/>
        <end position="252"/>
    </location>
</feature>
<dbReference type="AlphaFoldDB" id="A0A8K0GMJ6"/>
<dbReference type="PRINTS" id="PR00320">
    <property type="entry name" value="GPROTEINBRPT"/>
</dbReference>
<evidence type="ECO:0000256" key="2">
    <source>
        <dbReference type="ARBA" id="ARBA00009341"/>
    </source>
</evidence>
<dbReference type="InterPro" id="IPR036322">
    <property type="entry name" value="WD40_repeat_dom_sf"/>
</dbReference>
<dbReference type="OrthoDB" id="427795at2759"/>
<accession>A0A8K0GMJ6</accession>
<feature type="repeat" description="WD" evidence="7">
    <location>
        <begin position="253"/>
        <end position="288"/>
    </location>
</feature>
<reference evidence="9" key="1">
    <citation type="submission" date="2020-03" db="EMBL/GenBank/DDBJ databases">
        <title>A high-quality chromosome-level genome assembly of a woody plant with both climbing and erect habits, Rhamnella rubrinervis.</title>
        <authorList>
            <person name="Lu Z."/>
            <person name="Yang Y."/>
            <person name="Zhu X."/>
            <person name="Sun Y."/>
        </authorList>
    </citation>
    <scope>NUCLEOTIDE SEQUENCE</scope>
    <source>
        <strain evidence="9">BYM</strain>
        <tissue evidence="9">Leaf</tissue>
    </source>
</reference>
<evidence type="ECO:0000256" key="3">
    <source>
        <dbReference type="ARBA" id="ARBA00022574"/>
    </source>
</evidence>
<dbReference type="Pfam" id="PF12265">
    <property type="entry name" value="CAF1C_H4-bd"/>
    <property type="match status" value="1"/>
</dbReference>
<evidence type="ECO:0000313" key="9">
    <source>
        <dbReference type="EMBL" id="KAF3434712.1"/>
    </source>
</evidence>
<dbReference type="GO" id="GO:0005634">
    <property type="term" value="C:nucleus"/>
    <property type="evidence" value="ECO:0007669"/>
    <property type="project" value="UniProtKB-SubCell"/>
</dbReference>
<dbReference type="FunFam" id="2.130.10.10:FF:000512">
    <property type="entry name" value="WD-40 repeat-containing protein MSI1"/>
    <property type="match status" value="1"/>
</dbReference>
<dbReference type="InterPro" id="IPR050459">
    <property type="entry name" value="WD_repeat_RBAP46/RBAP48/MSI1"/>
</dbReference>
<comment type="similarity">
    <text evidence="2">Belongs to the WD repeat RBAP46/RBAP48/MSI1 family.</text>
</comment>
<dbReference type="InterPro" id="IPR015943">
    <property type="entry name" value="WD40/YVTN_repeat-like_dom_sf"/>
</dbReference>
<dbReference type="InterPro" id="IPR020472">
    <property type="entry name" value="WD40_PAC1"/>
</dbReference>
<dbReference type="InterPro" id="IPR001680">
    <property type="entry name" value="WD40_rpt"/>
</dbReference>
<dbReference type="Pfam" id="PF00400">
    <property type="entry name" value="WD40"/>
    <property type="match status" value="5"/>
</dbReference>
<comment type="caution">
    <text evidence="9">The sequence shown here is derived from an EMBL/GenBank/DDBJ whole genome shotgun (WGS) entry which is preliminary data.</text>
</comment>
<keyword evidence="3 7" id="KW-0853">WD repeat</keyword>
<evidence type="ECO:0000256" key="5">
    <source>
        <dbReference type="ARBA" id="ARBA00022853"/>
    </source>
</evidence>
<gene>
    <name evidence="9" type="ORF">FNV43_RR21797</name>
</gene>
<evidence type="ECO:0000256" key="1">
    <source>
        <dbReference type="ARBA" id="ARBA00004123"/>
    </source>
</evidence>
<dbReference type="PROSITE" id="PS50294">
    <property type="entry name" value="WD_REPEATS_REGION"/>
    <property type="match status" value="2"/>
</dbReference>
<feature type="repeat" description="WD" evidence="7">
    <location>
        <begin position="161"/>
        <end position="196"/>
    </location>
</feature>
<keyword evidence="6" id="KW-0539">Nucleus</keyword>